<protein>
    <submittedName>
        <fullName evidence="1">Uncharacterized protein</fullName>
    </submittedName>
</protein>
<gene>
    <name evidence="1" type="ORF">A2729_00995</name>
</gene>
<dbReference type="STRING" id="1797532.A2729_00995"/>
<dbReference type="AlphaFoldDB" id="A0A1G1XW56"/>
<accession>A0A1G1XW56</accession>
<reference evidence="1 2" key="1">
    <citation type="journal article" date="2016" name="Nat. Commun.">
        <title>Thousands of microbial genomes shed light on interconnected biogeochemical processes in an aquifer system.</title>
        <authorList>
            <person name="Anantharaman K."/>
            <person name="Brown C.T."/>
            <person name="Hug L.A."/>
            <person name="Sharon I."/>
            <person name="Castelle C.J."/>
            <person name="Probst A.J."/>
            <person name="Thomas B.C."/>
            <person name="Singh A."/>
            <person name="Wilkins M.J."/>
            <person name="Karaoz U."/>
            <person name="Brodie E.L."/>
            <person name="Williams K.H."/>
            <person name="Hubbard S.S."/>
            <person name="Banfield J.F."/>
        </authorList>
    </citation>
    <scope>NUCLEOTIDE SEQUENCE [LARGE SCALE GENOMIC DNA]</scope>
</reference>
<name>A0A1G1XW56_9BACT</name>
<dbReference type="EMBL" id="MHIB01000021">
    <property type="protein sequence ID" value="OGY44174.1"/>
    <property type="molecule type" value="Genomic_DNA"/>
</dbReference>
<comment type="caution">
    <text evidence="1">The sequence shown here is derived from an EMBL/GenBank/DDBJ whole genome shotgun (WGS) entry which is preliminary data.</text>
</comment>
<organism evidence="1 2">
    <name type="scientific">Candidatus Buchananbacteria bacterium RIFCSPHIGHO2_01_FULL_39_14</name>
    <dbReference type="NCBI Taxonomy" id="1797532"/>
    <lineage>
        <taxon>Bacteria</taxon>
        <taxon>Candidatus Buchananiibacteriota</taxon>
    </lineage>
</organism>
<proteinExistence type="predicted"/>
<evidence type="ECO:0000313" key="2">
    <source>
        <dbReference type="Proteomes" id="UP000178930"/>
    </source>
</evidence>
<dbReference type="Proteomes" id="UP000178930">
    <property type="component" value="Unassembled WGS sequence"/>
</dbReference>
<evidence type="ECO:0000313" key="1">
    <source>
        <dbReference type="EMBL" id="OGY44174.1"/>
    </source>
</evidence>
<sequence>MKRKKVFIFWLLLVSLVSPLELMAADKEIILSLEISPARPNLDLTGEFYSQFLENNINFDYNIISSEPTLINEFFYKGINLNLIAYRSLAGEIVISVY</sequence>